<dbReference type="Gene3D" id="3.40.50.2300">
    <property type="match status" value="1"/>
</dbReference>
<name>A0A927FQ24_9HYPH</name>
<feature type="domain" description="Response regulatory" evidence="2">
    <location>
        <begin position="29"/>
        <end position="140"/>
    </location>
</feature>
<evidence type="ECO:0000313" key="4">
    <source>
        <dbReference type="Proteomes" id="UP000654108"/>
    </source>
</evidence>
<dbReference type="AlphaFoldDB" id="A0A927FQ24"/>
<comment type="caution">
    <text evidence="3">The sequence shown here is derived from an EMBL/GenBank/DDBJ whole genome shotgun (WGS) entry which is preliminary data.</text>
</comment>
<evidence type="ECO:0000256" key="1">
    <source>
        <dbReference type="PROSITE-ProRule" id="PRU00169"/>
    </source>
</evidence>
<dbReference type="Pfam" id="PF00072">
    <property type="entry name" value="Response_reg"/>
    <property type="match status" value="1"/>
</dbReference>
<feature type="modified residue" description="4-aspartylphosphate" evidence="1">
    <location>
        <position position="80"/>
    </location>
</feature>
<accession>A0A927FQ24</accession>
<evidence type="ECO:0000259" key="2">
    <source>
        <dbReference type="PROSITE" id="PS50110"/>
    </source>
</evidence>
<dbReference type="Proteomes" id="UP000654108">
    <property type="component" value="Unassembled WGS sequence"/>
</dbReference>
<evidence type="ECO:0000313" key="3">
    <source>
        <dbReference type="EMBL" id="MBD8064150.1"/>
    </source>
</evidence>
<dbReference type="SUPFAM" id="SSF52172">
    <property type="entry name" value="CheY-like"/>
    <property type="match status" value="1"/>
</dbReference>
<dbReference type="EMBL" id="JACYFU010000001">
    <property type="protein sequence ID" value="MBD8064150.1"/>
    <property type="molecule type" value="Genomic_DNA"/>
</dbReference>
<organism evidence="3 4">
    <name type="scientific">Devosia oryzisoli</name>
    <dbReference type="NCBI Taxonomy" id="2774138"/>
    <lineage>
        <taxon>Bacteria</taxon>
        <taxon>Pseudomonadati</taxon>
        <taxon>Pseudomonadota</taxon>
        <taxon>Alphaproteobacteria</taxon>
        <taxon>Hyphomicrobiales</taxon>
        <taxon>Devosiaceae</taxon>
        <taxon>Devosia</taxon>
    </lineage>
</organism>
<dbReference type="PROSITE" id="PS50110">
    <property type="entry name" value="RESPONSE_REGULATORY"/>
    <property type="match status" value="1"/>
</dbReference>
<keyword evidence="1" id="KW-0597">Phosphoprotein</keyword>
<gene>
    <name evidence="3" type="ORF">IC608_01495</name>
</gene>
<dbReference type="InterPro" id="IPR001789">
    <property type="entry name" value="Sig_transdc_resp-reg_receiver"/>
</dbReference>
<dbReference type="GO" id="GO:0000160">
    <property type="term" value="P:phosphorelay signal transduction system"/>
    <property type="evidence" value="ECO:0007669"/>
    <property type="project" value="InterPro"/>
</dbReference>
<protein>
    <submittedName>
        <fullName evidence="3">Response regulator</fullName>
    </submittedName>
</protein>
<sequence>MRGLPPTSSCHPEPILRRRTALSEPGSRRILVVEDETLVLFNLEDILSDLGWEIVGVAMRLEEARRLAETAVRPDVAILDVNIGGGLVFPAAEILVQRGVPVVFATGYGRDGLPPEWQDREVIVKPYTQADVERVLQPYSQQACAAG</sequence>
<dbReference type="InterPro" id="IPR011006">
    <property type="entry name" value="CheY-like_superfamily"/>
</dbReference>
<reference evidence="3" key="1">
    <citation type="submission" date="2020-09" db="EMBL/GenBank/DDBJ databases">
        <title>Genome seq and assembly of Devosia sp.</title>
        <authorList>
            <person name="Chhetri G."/>
        </authorList>
    </citation>
    <scope>NUCLEOTIDE SEQUENCE</scope>
    <source>
        <strain evidence="3">PTR5</strain>
    </source>
</reference>
<proteinExistence type="predicted"/>
<keyword evidence="4" id="KW-1185">Reference proteome</keyword>
<dbReference type="SMART" id="SM00448">
    <property type="entry name" value="REC"/>
    <property type="match status" value="1"/>
</dbReference>